<evidence type="ECO:0000256" key="5">
    <source>
        <dbReference type="ARBA" id="ARBA00022723"/>
    </source>
</evidence>
<organism evidence="12 13">
    <name type="scientific">Cannabis sativa</name>
    <name type="common">Hemp</name>
    <name type="synonym">Marijuana</name>
    <dbReference type="NCBI Taxonomy" id="3483"/>
    <lineage>
        <taxon>Eukaryota</taxon>
        <taxon>Viridiplantae</taxon>
        <taxon>Streptophyta</taxon>
        <taxon>Embryophyta</taxon>
        <taxon>Tracheophyta</taxon>
        <taxon>Spermatophyta</taxon>
        <taxon>Magnoliopsida</taxon>
        <taxon>eudicotyledons</taxon>
        <taxon>Gunneridae</taxon>
        <taxon>Pentapetalae</taxon>
        <taxon>rosids</taxon>
        <taxon>fabids</taxon>
        <taxon>Rosales</taxon>
        <taxon>Cannabaceae</taxon>
        <taxon>Cannabis</taxon>
    </lineage>
</organism>
<dbReference type="InterPro" id="IPR001128">
    <property type="entry name" value="Cyt_P450"/>
</dbReference>
<dbReference type="GO" id="GO:0016020">
    <property type="term" value="C:membrane"/>
    <property type="evidence" value="ECO:0007669"/>
    <property type="project" value="UniProtKB-SubCell"/>
</dbReference>
<dbReference type="GO" id="GO:0005506">
    <property type="term" value="F:iron ion binding"/>
    <property type="evidence" value="ECO:0007669"/>
    <property type="project" value="InterPro"/>
</dbReference>
<comment type="caution">
    <text evidence="12">The sequence shown here is derived from an EMBL/GenBank/DDBJ whole genome shotgun (WGS) entry which is preliminary data.</text>
</comment>
<dbReference type="PANTHER" id="PTHR24282:SF26">
    <property type="entry name" value="CYTOCHROME P450"/>
    <property type="match status" value="1"/>
</dbReference>
<keyword evidence="5" id="KW-0479">Metal-binding</keyword>
<evidence type="ECO:0000256" key="2">
    <source>
        <dbReference type="ARBA" id="ARBA00010617"/>
    </source>
</evidence>
<evidence type="ECO:0000256" key="6">
    <source>
        <dbReference type="ARBA" id="ARBA00022989"/>
    </source>
</evidence>
<evidence type="ECO:0000313" key="13">
    <source>
        <dbReference type="Proteomes" id="UP000525078"/>
    </source>
</evidence>
<comment type="similarity">
    <text evidence="2">Belongs to the cytochrome P450 family.</text>
</comment>
<keyword evidence="9" id="KW-0503">Monooxygenase</keyword>
<evidence type="ECO:0000256" key="11">
    <source>
        <dbReference type="SAM" id="Phobius"/>
    </source>
</evidence>
<evidence type="ECO:0008006" key="14">
    <source>
        <dbReference type="Google" id="ProtNLM"/>
    </source>
</evidence>
<evidence type="ECO:0000256" key="7">
    <source>
        <dbReference type="ARBA" id="ARBA00023002"/>
    </source>
</evidence>
<dbReference type="PROSITE" id="PS00086">
    <property type="entry name" value="CYTOCHROME_P450"/>
    <property type="match status" value="1"/>
</dbReference>
<keyword evidence="4 11" id="KW-0812">Transmembrane</keyword>
<sequence>MEMLNVVIGVLVGGFVLLFLYLYNSFVLEPIRLRSKLQKQGIGGPLPSFLLGNISEMKKIKLELSSKRTTTTCNTNDKLYDVVSIGHHWPSTIFPHLIQWRVDHDIELVKEVSLCTSLSLGKPSYLSKNHGPLFGQGIISSSGQIWAHQKKIIAPELYIDKVKGMVELMVNSTNSLIRSWEKKIEDEGGVSDIKVDDDLRSLSADIISKACFGSSYSQGEQIFSKLRTLQKLMSKRTIGIPGIRFIPTMNNIHVWRLEKQINAMILEVVKQRTEAADEKDLLQMIVEGAKACGGIDSPSVGLTHDKFIVDNCKSIYFAGHETTATTASWALLLLAAYPAWQTRVRAEVEEVWKNGSPHANMLRSMKVLTMVIQETLRLYPPGVYVVRNALQDVQFKDILVPKGINIQIPISMMQQDTNLWGPDAQQFNPGRFEHGILGASKFPQAYMPFVSPAYRHSAAFRLVIESEHGVNLQHSAQVMLDQQAILRPKLRDGPSNMTNPTRRWRVRVQRRTRSFAEMEMDEGVCYIDMVKEVSLISTSLNLGRPPYLSRNYGPLFGQGIISSSGQIWAHQKKILAPEFYNDKVKVVKQRTEAADEKDLVQMIFEGAKAYGGIDSPSLGITRDGKNALPCCCWLHIQLGKLVFREEVQEVCKNGVFYANTLRNLKVLTMVIQETLRLYPPGVFITRHALHDIQFKDILEDLSMEFLELKFPQAYMPFGVGTRICIGQNMAMTELKVVLSLILSKFSFSVSPAYRHSAVFGVVIESEHGVNLQ</sequence>
<dbReference type="InterPro" id="IPR050665">
    <property type="entry name" value="Cytochrome_P450_Monooxygen"/>
</dbReference>
<dbReference type="GO" id="GO:0020037">
    <property type="term" value="F:heme binding"/>
    <property type="evidence" value="ECO:0007669"/>
    <property type="project" value="InterPro"/>
</dbReference>
<accession>A0A7J6HKK0</accession>
<keyword evidence="8" id="KW-0408">Iron</keyword>
<dbReference type="Gene3D" id="1.10.630.10">
    <property type="entry name" value="Cytochrome P450"/>
    <property type="match status" value="3"/>
</dbReference>
<name>A0A7J6HKK0_CANSA</name>
<dbReference type="PRINTS" id="PR00463">
    <property type="entry name" value="EP450I"/>
</dbReference>
<evidence type="ECO:0000256" key="3">
    <source>
        <dbReference type="ARBA" id="ARBA00022617"/>
    </source>
</evidence>
<dbReference type="PRINTS" id="PR00385">
    <property type="entry name" value="P450"/>
</dbReference>
<dbReference type="SUPFAM" id="SSF48264">
    <property type="entry name" value="Cytochrome P450"/>
    <property type="match status" value="2"/>
</dbReference>
<dbReference type="EMBL" id="JAATIP010000007">
    <property type="protein sequence ID" value="KAF4395218.1"/>
    <property type="molecule type" value="Genomic_DNA"/>
</dbReference>
<proteinExistence type="inferred from homology"/>
<reference evidence="12 13" key="1">
    <citation type="journal article" date="2020" name="bioRxiv">
        <title>Sequence and annotation of 42 cannabis genomes reveals extensive copy number variation in cannabinoid synthesis and pathogen resistance genes.</title>
        <authorList>
            <person name="Mckernan K.J."/>
            <person name="Helbert Y."/>
            <person name="Kane L.T."/>
            <person name="Ebling H."/>
            <person name="Zhang L."/>
            <person name="Liu B."/>
            <person name="Eaton Z."/>
            <person name="Mclaughlin S."/>
            <person name="Kingan S."/>
            <person name="Baybayan P."/>
            <person name="Concepcion G."/>
            <person name="Jordan M."/>
            <person name="Riva A."/>
            <person name="Barbazuk W."/>
            <person name="Harkins T."/>
        </authorList>
    </citation>
    <scope>NUCLEOTIDE SEQUENCE [LARGE SCALE GENOMIC DNA]</scope>
    <source>
        <strain evidence="13">cv. Jamaican Lion 4</strain>
        <tissue evidence="12">Leaf</tissue>
    </source>
</reference>
<evidence type="ECO:0000313" key="12">
    <source>
        <dbReference type="EMBL" id="KAF4395218.1"/>
    </source>
</evidence>
<dbReference type="InterPro" id="IPR002401">
    <property type="entry name" value="Cyt_P450_E_grp-I"/>
</dbReference>
<dbReference type="InterPro" id="IPR017972">
    <property type="entry name" value="Cyt_P450_CS"/>
</dbReference>
<dbReference type="InterPro" id="IPR036396">
    <property type="entry name" value="Cyt_P450_sf"/>
</dbReference>
<protein>
    <recommendedName>
        <fullName evidence="14">Cytochrome P450</fullName>
    </recommendedName>
</protein>
<keyword evidence="6 11" id="KW-1133">Transmembrane helix</keyword>
<dbReference type="Proteomes" id="UP000525078">
    <property type="component" value="Unassembled WGS sequence"/>
</dbReference>
<evidence type="ECO:0000256" key="8">
    <source>
        <dbReference type="ARBA" id="ARBA00023004"/>
    </source>
</evidence>
<gene>
    <name evidence="12" type="ORF">F8388_001605</name>
</gene>
<comment type="subcellular location">
    <subcellularLocation>
        <location evidence="1">Membrane</location>
        <topology evidence="1">Single-pass membrane protein</topology>
    </subcellularLocation>
</comment>
<dbReference type="GO" id="GO:0004497">
    <property type="term" value="F:monooxygenase activity"/>
    <property type="evidence" value="ECO:0007669"/>
    <property type="project" value="UniProtKB-KW"/>
</dbReference>
<keyword evidence="10 11" id="KW-0472">Membrane</keyword>
<dbReference type="PANTHER" id="PTHR24282">
    <property type="entry name" value="CYTOCHROME P450 FAMILY MEMBER"/>
    <property type="match status" value="1"/>
</dbReference>
<dbReference type="AlphaFoldDB" id="A0A7J6HKK0"/>
<evidence type="ECO:0000256" key="10">
    <source>
        <dbReference type="ARBA" id="ARBA00023136"/>
    </source>
</evidence>
<evidence type="ECO:0000256" key="4">
    <source>
        <dbReference type="ARBA" id="ARBA00022692"/>
    </source>
</evidence>
<dbReference type="GO" id="GO:0016705">
    <property type="term" value="F:oxidoreductase activity, acting on paired donors, with incorporation or reduction of molecular oxygen"/>
    <property type="evidence" value="ECO:0007669"/>
    <property type="project" value="InterPro"/>
</dbReference>
<evidence type="ECO:0000256" key="1">
    <source>
        <dbReference type="ARBA" id="ARBA00004167"/>
    </source>
</evidence>
<feature type="non-terminal residue" evidence="12">
    <location>
        <position position="1"/>
    </location>
</feature>
<evidence type="ECO:0000256" key="9">
    <source>
        <dbReference type="ARBA" id="ARBA00023033"/>
    </source>
</evidence>
<dbReference type="Pfam" id="PF00067">
    <property type="entry name" value="p450"/>
    <property type="match status" value="3"/>
</dbReference>
<keyword evidence="3" id="KW-0349">Heme</keyword>
<keyword evidence="7" id="KW-0560">Oxidoreductase</keyword>
<feature type="transmembrane region" description="Helical" evidence="11">
    <location>
        <begin position="6"/>
        <end position="28"/>
    </location>
</feature>